<evidence type="ECO:0000313" key="3">
    <source>
        <dbReference type="EMBL" id="ODV59628.1"/>
    </source>
</evidence>
<feature type="domain" description="Manganese/iron superoxide dismutase C-terminal" evidence="2">
    <location>
        <begin position="212"/>
        <end position="272"/>
    </location>
</feature>
<dbReference type="InterPro" id="IPR019832">
    <property type="entry name" value="Mn/Fe_SOD_C"/>
</dbReference>
<dbReference type="OrthoDB" id="275227at2759"/>
<dbReference type="FunCoup" id="A0A1D2VD52">
    <property type="interactions" value="141"/>
</dbReference>
<proteinExistence type="predicted"/>
<dbReference type="GO" id="GO:0005763">
    <property type="term" value="C:mitochondrial small ribosomal subunit"/>
    <property type="evidence" value="ECO:0007669"/>
    <property type="project" value="EnsemblFungi"/>
</dbReference>
<keyword evidence="3" id="KW-0689">Ribosomal protein</keyword>
<gene>
    <name evidence="3" type="ORF">ASCRUDRAFT_37424</name>
</gene>
<dbReference type="InterPro" id="IPR036324">
    <property type="entry name" value="Mn/Fe_SOD_N_sf"/>
</dbReference>
<keyword evidence="4" id="KW-1185">Reference proteome</keyword>
<sequence length="278" mass="32852">MLIQRLSPFKRLLLSFKTSTSRIFAIQSRNIHLVPDLPNRNQWFKNGIPKLYSKRGFEIAWKDYQTFLTMNLSMLTAQTHYEFKTPLKIILTASKDSLDSEIFHYASQAFNNHFFFTQLLQDSNETTRSKNLPSRFFLKKLKENSNFNSIEDLKSQIIQIAKNNLGNGWIYLIEDKNKSLNLYFLNNDGTPFLKKRFQNFNLSGPINIHQFQDYENLKISNTENHSSDFDHVLPVLSISLWDYSYLYDYGLNGREDYINSLWNLIDWSLIDSRLFKPL</sequence>
<dbReference type="GeneID" id="30964404"/>
<dbReference type="Pfam" id="PF02777">
    <property type="entry name" value="Sod_Fe_C"/>
    <property type="match status" value="2"/>
</dbReference>
<dbReference type="Proteomes" id="UP000095038">
    <property type="component" value="Unassembled WGS sequence"/>
</dbReference>
<dbReference type="RefSeq" id="XP_020045935.1">
    <property type="nucleotide sequence ID" value="XM_020190768.1"/>
</dbReference>
<dbReference type="EMBL" id="KV454485">
    <property type="protein sequence ID" value="ODV59628.1"/>
    <property type="molecule type" value="Genomic_DNA"/>
</dbReference>
<dbReference type="GO" id="GO:0003735">
    <property type="term" value="F:structural constituent of ribosome"/>
    <property type="evidence" value="ECO:0007669"/>
    <property type="project" value="EnsemblFungi"/>
</dbReference>
<keyword evidence="3" id="KW-0687">Ribonucleoprotein</keyword>
<name>A0A1D2VD52_9ASCO</name>
<dbReference type="GO" id="GO:0004784">
    <property type="term" value="F:superoxide dismutase activity"/>
    <property type="evidence" value="ECO:0007669"/>
    <property type="project" value="InterPro"/>
</dbReference>
<dbReference type="AlphaFoldDB" id="A0A1D2VD52"/>
<dbReference type="PANTHER" id="PTHR43595">
    <property type="entry name" value="37S RIBOSOMAL PROTEIN S26, MITOCHONDRIAL"/>
    <property type="match status" value="1"/>
</dbReference>
<evidence type="ECO:0000313" key="4">
    <source>
        <dbReference type="Proteomes" id="UP000095038"/>
    </source>
</evidence>
<reference evidence="4" key="1">
    <citation type="submission" date="2016-05" db="EMBL/GenBank/DDBJ databases">
        <title>Comparative genomics of biotechnologically important yeasts.</title>
        <authorList>
            <consortium name="DOE Joint Genome Institute"/>
            <person name="Riley R."/>
            <person name="Haridas S."/>
            <person name="Wolfe K.H."/>
            <person name="Lopes M.R."/>
            <person name="Hittinger C.T."/>
            <person name="Goker M."/>
            <person name="Salamov A."/>
            <person name="Wisecaver J."/>
            <person name="Long T.M."/>
            <person name="Aerts A.L."/>
            <person name="Barry K."/>
            <person name="Choi C."/>
            <person name="Clum A."/>
            <person name="Coughlan A.Y."/>
            <person name="Deshpande S."/>
            <person name="Douglass A.P."/>
            <person name="Hanson S.J."/>
            <person name="Klenk H.-P."/>
            <person name="Labutti K."/>
            <person name="Lapidus A."/>
            <person name="Lindquist E."/>
            <person name="Lipzen A."/>
            <person name="Meier-Kolthoff J.P."/>
            <person name="Ohm R.A."/>
            <person name="Otillar R.P."/>
            <person name="Pangilinan J."/>
            <person name="Peng Y."/>
            <person name="Rokas A."/>
            <person name="Rosa C.A."/>
            <person name="Scheuner C."/>
            <person name="Sibirny A.A."/>
            <person name="Slot J.C."/>
            <person name="Stielow J.B."/>
            <person name="Sun H."/>
            <person name="Kurtzman C.P."/>
            <person name="Blackwell M."/>
            <person name="Grigoriev I.V."/>
            <person name="Jeffries T.W."/>
        </authorList>
    </citation>
    <scope>NUCLEOTIDE SEQUENCE [LARGE SCALE GENOMIC DNA]</scope>
    <source>
        <strain evidence="4">DSM 1968</strain>
    </source>
</reference>
<dbReference type="STRING" id="1344418.A0A1D2VD52"/>
<dbReference type="SUPFAM" id="SSF54719">
    <property type="entry name" value="Fe,Mn superoxide dismutase (SOD), C-terminal domain"/>
    <property type="match status" value="1"/>
</dbReference>
<evidence type="ECO:0000259" key="2">
    <source>
        <dbReference type="Pfam" id="PF02777"/>
    </source>
</evidence>
<dbReference type="InParanoid" id="A0A1D2VD52"/>
<dbReference type="InterPro" id="IPR036314">
    <property type="entry name" value="SOD_C_sf"/>
</dbReference>
<dbReference type="Gene3D" id="3.55.40.20">
    <property type="entry name" value="Iron/manganese superoxide dismutase, C-terminal domain"/>
    <property type="match status" value="1"/>
</dbReference>
<protein>
    <submittedName>
        <fullName evidence="3">Mitochondrial ribosomal protein, small subunit</fullName>
    </submittedName>
</protein>
<evidence type="ECO:0000256" key="1">
    <source>
        <dbReference type="ARBA" id="ARBA00037226"/>
    </source>
</evidence>
<comment type="function">
    <text evidence="1">Component of the mitochondrial ribosome (mitoribosome), a dedicated translation machinery responsible for the synthesis of mitochondrial genome-encoded proteins, including at least some of the essential transmembrane subunits of the mitochondrial respiratory chain. The mitoribosomes are attached to the mitochondrial inner membrane and translation products are cotranslationally integrated into the membrane.</text>
</comment>
<organism evidence="3 4">
    <name type="scientific">Ascoidea rubescens DSM 1968</name>
    <dbReference type="NCBI Taxonomy" id="1344418"/>
    <lineage>
        <taxon>Eukaryota</taxon>
        <taxon>Fungi</taxon>
        <taxon>Dikarya</taxon>
        <taxon>Ascomycota</taxon>
        <taxon>Saccharomycotina</taxon>
        <taxon>Saccharomycetes</taxon>
        <taxon>Ascoideaceae</taxon>
        <taxon>Ascoidea</taxon>
    </lineage>
</organism>
<accession>A0A1D2VD52</accession>
<dbReference type="PANTHER" id="PTHR43595:SF2">
    <property type="entry name" value="SMALL RIBOSOMAL SUBUNIT PROTEIN MS42"/>
    <property type="match status" value="1"/>
</dbReference>
<feature type="domain" description="Manganese/iron superoxide dismutase C-terminal" evidence="2">
    <location>
        <begin position="144"/>
        <end position="194"/>
    </location>
</feature>
<dbReference type="SUPFAM" id="SSF46609">
    <property type="entry name" value="Fe,Mn superoxide dismutase (SOD), N-terminal domain"/>
    <property type="match status" value="1"/>
</dbReference>
<dbReference type="GO" id="GO:0046872">
    <property type="term" value="F:metal ion binding"/>
    <property type="evidence" value="ECO:0007669"/>
    <property type="project" value="InterPro"/>
</dbReference>